<gene>
    <name evidence="11" type="ORF">PSRA_0041</name>
</gene>
<feature type="compositionally biased region" description="Acidic residues" evidence="9">
    <location>
        <begin position="352"/>
        <end position="363"/>
    </location>
</feature>
<accession>A0A261F291</accession>
<feature type="compositionally biased region" description="Basic and acidic residues" evidence="9">
    <location>
        <begin position="365"/>
        <end position="377"/>
    </location>
</feature>
<comment type="caution">
    <text evidence="11">The sequence shown here is derived from an EMBL/GenBank/DDBJ whole genome shotgun (WGS) entry which is preliminary data.</text>
</comment>
<dbReference type="AlphaFoldDB" id="A0A261F291"/>
<evidence type="ECO:0000256" key="1">
    <source>
        <dbReference type="ARBA" id="ARBA00004651"/>
    </source>
</evidence>
<keyword evidence="12" id="KW-1185">Reference proteome</keyword>
<dbReference type="EMBL" id="MWWR01000002">
    <property type="protein sequence ID" value="OZG53234.1"/>
    <property type="molecule type" value="Genomic_DNA"/>
</dbReference>
<feature type="transmembrane region" description="Helical" evidence="10">
    <location>
        <begin position="57"/>
        <end position="79"/>
    </location>
</feature>
<dbReference type="PANTHER" id="PTHR19139:SF199">
    <property type="entry name" value="MIP17260P"/>
    <property type="match status" value="1"/>
</dbReference>
<dbReference type="PROSITE" id="PS00221">
    <property type="entry name" value="MIP"/>
    <property type="match status" value="1"/>
</dbReference>
<evidence type="ECO:0000256" key="8">
    <source>
        <dbReference type="RuleBase" id="RU000477"/>
    </source>
</evidence>
<feature type="transmembrane region" description="Helical" evidence="10">
    <location>
        <begin position="31"/>
        <end position="51"/>
    </location>
</feature>
<evidence type="ECO:0000256" key="2">
    <source>
        <dbReference type="ARBA" id="ARBA00006175"/>
    </source>
</evidence>
<evidence type="ECO:0000256" key="10">
    <source>
        <dbReference type="SAM" id="Phobius"/>
    </source>
</evidence>
<organism evidence="11 12">
    <name type="scientific">Pseudoscardovia radai</name>
    <dbReference type="NCBI Taxonomy" id="987066"/>
    <lineage>
        <taxon>Bacteria</taxon>
        <taxon>Bacillati</taxon>
        <taxon>Actinomycetota</taxon>
        <taxon>Actinomycetes</taxon>
        <taxon>Bifidobacteriales</taxon>
        <taxon>Bifidobacteriaceae</taxon>
        <taxon>Pseudoscardovia</taxon>
    </lineage>
</organism>
<dbReference type="Gene3D" id="1.20.1080.10">
    <property type="entry name" value="Glycerol uptake facilitator protein"/>
    <property type="match status" value="1"/>
</dbReference>
<feature type="region of interest" description="Disordered" evidence="9">
    <location>
        <begin position="313"/>
        <end position="377"/>
    </location>
</feature>
<evidence type="ECO:0000313" key="12">
    <source>
        <dbReference type="Proteomes" id="UP000216725"/>
    </source>
</evidence>
<name>A0A261F291_9BIFI</name>
<dbReference type="InterPro" id="IPR000425">
    <property type="entry name" value="MIP"/>
</dbReference>
<proteinExistence type="inferred from homology"/>
<feature type="transmembrane region" description="Helical" evidence="10">
    <location>
        <begin position="275"/>
        <end position="295"/>
    </location>
</feature>
<evidence type="ECO:0000256" key="4">
    <source>
        <dbReference type="ARBA" id="ARBA00022475"/>
    </source>
</evidence>
<dbReference type="Proteomes" id="UP000216725">
    <property type="component" value="Unassembled WGS sequence"/>
</dbReference>
<sequence>MAATTQATSCRALEDEATLSKSHVARAATELIGSFILFLGIYAICSVGTFFNSTMIGANILTFGAAIGLLYAALTYVFGKVSGAHLNPAVSLASALLGRIGIGDFFVYVIMQCAGAIGAAELLTHLLPVSDASSSYQITLFQWIHNAINGADAASPATYSLNQIGAAGLNFGIKIGALVEVAMTIVVVAVALRAQNDNGVPRRSAWLATGIAYAAGTAVAFPFTGAALNPARATGMAVAGQSAVQAYNDTLPTTASSTSSSASQVTIPLPLTQLWVFWVAPLLAAAVVALVMLVARMLRADDESQKAATAKVSTKAAAQAPLNSSTIAASDDATDGAAHAETLSEAGVSYSVDDETDDDDSADSADSKIDDAKDSAK</sequence>
<dbReference type="InterPro" id="IPR022357">
    <property type="entry name" value="MIP_CS"/>
</dbReference>
<protein>
    <submittedName>
        <fullName evidence="11">Glycerol transporter</fullName>
    </submittedName>
</protein>
<evidence type="ECO:0000256" key="9">
    <source>
        <dbReference type="SAM" id="MobiDB-lite"/>
    </source>
</evidence>
<comment type="subcellular location">
    <subcellularLocation>
        <location evidence="1">Cell membrane</location>
        <topology evidence="1">Multi-pass membrane protein</topology>
    </subcellularLocation>
</comment>
<keyword evidence="4" id="KW-1003">Cell membrane</keyword>
<evidence type="ECO:0000256" key="6">
    <source>
        <dbReference type="ARBA" id="ARBA00022989"/>
    </source>
</evidence>
<dbReference type="InterPro" id="IPR023271">
    <property type="entry name" value="Aquaporin-like"/>
</dbReference>
<comment type="similarity">
    <text evidence="2 8">Belongs to the MIP/aquaporin (TC 1.A.8) family.</text>
</comment>
<evidence type="ECO:0000256" key="3">
    <source>
        <dbReference type="ARBA" id="ARBA00022448"/>
    </source>
</evidence>
<dbReference type="RefSeq" id="WP_158216267.1">
    <property type="nucleotide sequence ID" value="NZ_MWWR01000002.1"/>
</dbReference>
<dbReference type="PANTHER" id="PTHR19139">
    <property type="entry name" value="AQUAPORIN TRANSPORTER"/>
    <property type="match status" value="1"/>
</dbReference>
<feature type="transmembrane region" description="Helical" evidence="10">
    <location>
        <begin position="100"/>
        <end position="120"/>
    </location>
</feature>
<feature type="transmembrane region" description="Helical" evidence="10">
    <location>
        <begin position="204"/>
        <end position="223"/>
    </location>
</feature>
<evidence type="ECO:0000313" key="11">
    <source>
        <dbReference type="EMBL" id="OZG53234.1"/>
    </source>
</evidence>
<keyword evidence="6 10" id="KW-1133">Transmembrane helix</keyword>
<evidence type="ECO:0000256" key="5">
    <source>
        <dbReference type="ARBA" id="ARBA00022692"/>
    </source>
</evidence>
<dbReference type="InterPro" id="IPR034294">
    <property type="entry name" value="Aquaporin_transptr"/>
</dbReference>
<keyword evidence="7 10" id="KW-0472">Membrane</keyword>
<keyword evidence="5 8" id="KW-0812">Transmembrane</keyword>
<dbReference type="PRINTS" id="PR00783">
    <property type="entry name" value="MINTRINSICP"/>
</dbReference>
<dbReference type="GO" id="GO:0015250">
    <property type="term" value="F:water channel activity"/>
    <property type="evidence" value="ECO:0007669"/>
    <property type="project" value="TreeGrafter"/>
</dbReference>
<dbReference type="SUPFAM" id="SSF81338">
    <property type="entry name" value="Aquaporin-like"/>
    <property type="match status" value="1"/>
</dbReference>
<dbReference type="Pfam" id="PF00230">
    <property type="entry name" value="MIP"/>
    <property type="match status" value="1"/>
</dbReference>
<dbReference type="OrthoDB" id="9807293at2"/>
<feature type="transmembrane region" description="Helical" evidence="10">
    <location>
        <begin position="171"/>
        <end position="192"/>
    </location>
</feature>
<reference evidence="11 12" key="1">
    <citation type="journal article" date="2017" name="BMC Genomics">
        <title>Comparative genomic and phylogenomic analyses of the Bifidobacteriaceae family.</title>
        <authorList>
            <person name="Lugli G.A."/>
            <person name="Milani C."/>
            <person name="Turroni F."/>
            <person name="Duranti S."/>
            <person name="Mancabelli L."/>
            <person name="Mangifesta M."/>
            <person name="Ferrario C."/>
            <person name="Modesto M."/>
            <person name="Mattarelli P."/>
            <person name="Jiri K."/>
            <person name="van Sinderen D."/>
            <person name="Ventura M."/>
        </authorList>
    </citation>
    <scope>NUCLEOTIDE SEQUENCE [LARGE SCALE GENOMIC DNA]</scope>
    <source>
        <strain evidence="11 12">DSM 24742</strain>
    </source>
</reference>
<evidence type="ECO:0000256" key="7">
    <source>
        <dbReference type="ARBA" id="ARBA00023136"/>
    </source>
</evidence>
<dbReference type="GO" id="GO:0005886">
    <property type="term" value="C:plasma membrane"/>
    <property type="evidence" value="ECO:0007669"/>
    <property type="project" value="UniProtKB-SubCell"/>
</dbReference>
<keyword evidence="3 8" id="KW-0813">Transport</keyword>